<name>A0AAD1SBS3_PELCU</name>
<keyword evidence="2" id="KW-1133">Transmembrane helix</keyword>
<dbReference type="GO" id="GO:0005615">
    <property type="term" value="C:extracellular space"/>
    <property type="evidence" value="ECO:0007669"/>
    <property type="project" value="TreeGrafter"/>
</dbReference>
<evidence type="ECO:0000313" key="5">
    <source>
        <dbReference type="Proteomes" id="UP001295444"/>
    </source>
</evidence>
<keyword evidence="2" id="KW-0812">Transmembrane</keyword>
<reference evidence="4" key="1">
    <citation type="submission" date="2022-03" db="EMBL/GenBank/DDBJ databases">
        <authorList>
            <person name="Alioto T."/>
            <person name="Alioto T."/>
            <person name="Gomez Garrido J."/>
        </authorList>
    </citation>
    <scope>NUCLEOTIDE SEQUENCE</scope>
</reference>
<feature type="transmembrane region" description="Helical" evidence="2">
    <location>
        <begin position="12"/>
        <end position="33"/>
    </location>
</feature>
<feature type="domain" description="Menorin-like" evidence="3">
    <location>
        <begin position="65"/>
        <end position="296"/>
    </location>
</feature>
<dbReference type="PANTHER" id="PTHR21184:SF3">
    <property type="entry name" value="PROTEIN FAM151B"/>
    <property type="match status" value="1"/>
</dbReference>
<keyword evidence="5" id="KW-1185">Reference proteome</keyword>
<dbReference type="EMBL" id="OW240916">
    <property type="protein sequence ID" value="CAH2296938.1"/>
    <property type="molecule type" value="Genomic_DNA"/>
</dbReference>
<dbReference type="InterPro" id="IPR019356">
    <property type="entry name" value="Menorin_dom"/>
</dbReference>
<evidence type="ECO:0000313" key="4">
    <source>
        <dbReference type="EMBL" id="CAH2296938.1"/>
    </source>
</evidence>
<dbReference type="AlphaFoldDB" id="A0AAD1SBS3"/>
<keyword evidence="2" id="KW-0472">Membrane</keyword>
<evidence type="ECO:0000259" key="3">
    <source>
        <dbReference type="Pfam" id="PF10223"/>
    </source>
</evidence>
<evidence type="ECO:0000256" key="2">
    <source>
        <dbReference type="SAM" id="Phobius"/>
    </source>
</evidence>
<evidence type="ECO:0000256" key="1">
    <source>
        <dbReference type="ARBA" id="ARBA00044953"/>
    </source>
</evidence>
<comment type="similarity">
    <text evidence="1">Belongs to the menorin family.</text>
</comment>
<proteinExistence type="inferred from homology"/>
<gene>
    <name evidence="4" type="ORF">PECUL_23A053524</name>
</gene>
<protein>
    <submittedName>
        <fullName evidence="4">FAM151B isoform X1</fullName>
    </submittedName>
</protein>
<accession>A0AAD1SBS3</accession>
<dbReference type="Proteomes" id="UP001295444">
    <property type="component" value="Chromosome 05"/>
</dbReference>
<dbReference type="Pfam" id="PF10223">
    <property type="entry name" value="Menorin_N"/>
    <property type="match status" value="1"/>
</dbReference>
<organism evidence="4 5">
    <name type="scientific">Pelobates cultripes</name>
    <name type="common">Western spadefoot toad</name>
    <dbReference type="NCBI Taxonomy" id="61616"/>
    <lineage>
        <taxon>Eukaryota</taxon>
        <taxon>Metazoa</taxon>
        <taxon>Chordata</taxon>
        <taxon>Craniata</taxon>
        <taxon>Vertebrata</taxon>
        <taxon>Euteleostomi</taxon>
        <taxon>Amphibia</taxon>
        <taxon>Batrachia</taxon>
        <taxon>Anura</taxon>
        <taxon>Pelobatoidea</taxon>
        <taxon>Pelobatidae</taxon>
        <taxon>Pelobates</taxon>
    </lineage>
</organism>
<dbReference type="PANTHER" id="PTHR21184">
    <property type="entry name" value="MENORIN (DENDRITIC BRANCHING PROTEIN)"/>
    <property type="match status" value="1"/>
</dbReference>
<sequence length="317" mass="35810">MVRLRSCSRCSLPVLGIVSLAVGVLVLLLLISVDLEGRAMEGTQGSWSENILDYFLGEKLIKKKDGSEITWYHAANSKAKLEEALQSDINMIEADVILRGSGNKEPIMAHPPETDSDITLQQWLDGVSSTKKGIKIDFKSLESVLPSMQILQALKPKIKQPVWINADILQGPGGKAKPVDSKEFIDTVTSFFADVTLSLGWTTNWYPDKHNEGYSWEMVREMEEICKALSQPVTFPVRAALVRQSWDQLHWLLKKSDRYSLTIWAGKDDFYSVDDLLYVRRNSDKSSIYYDVFEPQNSDFKRAIALGETEQEQTITN</sequence>